<sequence>MNERDIATPHLSRGWKRTLVALGTLIGIVLGATLVDALIAARVEHKISQNLYEQSNLPSPPDVHLAGYPYVWAAVSHELQAVTVNAKDLDVPGFGLVSVYTSAQYVTIPRAAVFSGDIQNAPARKMFTRLQLDGVSIGSRMGLNDLHIQNLEDISPRGGWETEAILQGSPKGYKRPVSVAVSLRIKAGDVYITPTRVIDGPDSTSATAKIVDGDDLSPDAQRAFREAFTLKLSGAELPLRKSPMRVYVSGGSIYVESEQFYTTVSLDDLTPHVEPLPEEERPGL</sequence>
<dbReference type="InterPro" id="IPR021373">
    <property type="entry name" value="DUF2993"/>
</dbReference>
<gene>
    <name evidence="1" type="ORF">F8377_07675</name>
</gene>
<dbReference type="EMBL" id="WBZJ01000003">
    <property type="protein sequence ID" value="KAB3519794.1"/>
    <property type="molecule type" value="Genomic_DNA"/>
</dbReference>
<accession>A0ABQ6VC37</accession>
<organism evidence="1 2">
    <name type="scientific">Corynebacterium zhongnanshanii</name>
    <dbReference type="NCBI Taxonomy" id="2768834"/>
    <lineage>
        <taxon>Bacteria</taxon>
        <taxon>Bacillati</taxon>
        <taxon>Actinomycetota</taxon>
        <taxon>Actinomycetes</taxon>
        <taxon>Mycobacteriales</taxon>
        <taxon>Corynebacteriaceae</taxon>
        <taxon>Corynebacterium</taxon>
    </lineage>
</organism>
<dbReference type="Proteomes" id="UP000436181">
    <property type="component" value="Unassembled WGS sequence"/>
</dbReference>
<name>A0ABQ6VC37_9CORY</name>
<dbReference type="Pfam" id="PF11209">
    <property type="entry name" value="LmeA"/>
    <property type="match status" value="1"/>
</dbReference>
<dbReference type="RefSeq" id="WP_151842480.1">
    <property type="nucleotide sequence ID" value="NZ_CP061033.1"/>
</dbReference>
<evidence type="ECO:0000313" key="1">
    <source>
        <dbReference type="EMBL" id="KAB3519794.1"/>
    </source>
</evidence>
<reference evidence="1 2" key="1">
    <citation type="submission" date="2019-10" db="EMBL/GenBank/DDBJ databases">
        <title>Corynebacterium sp novel species isolated from the respiratory tract of Marmot.</title>
        <authorList>
            <person name="Zhang G."/>
        </authorList>
    </citation>
    <scope>NUCLEOTIDE SEQUENCE [LARGE SCALE GENOMIC DNA]</scope>
    <source>
        <strain evidence="1 2">336</strain>
    </source>
</reference>
<comment type="caution">
    <text evidence="1">The sequence shown here is derived from an EMBL/GenBank/DDBJ whole genome shotgun (WGS) entry which is preliminary data.</text>
</comment>
<keyword evidence="2" id="KW-1185">Reference proteome</keyword>
<evidence type="ECO:0000313" key="2">
    <source>
        <dbReference type="Proteomes" id="UP000436181"/>
    </source>
</evidence>
<protein>
    <submittedName>
        <fullName evidence="1">DUF2993 domain-containing protein</fullName>
    </submittedName>
</protein>
<proteinExistence type="predicted"/>